<reference evidence="1 2" key="1">
    <citation type="submission" date="2014-02" db="EMBL/GenBank/DDBJ databases">
        <title>Comparative genomics of Haemophilus parasuis isolated from pig lungs.</title>
        <authorList>
            <person name="Kittichotirat W."/>
            <person name="Bumgarner R.E."/>
            <person name="Lawrence P."/>
        </authorList>
    </citation>
    <scope>NUCLEOTIDE SEQUENCE [LARGE SCALE GENOMIC DNA]</scope>
    <source>
        <strain evidence="1 2">HPS10</strain>
    </source>
</reference>
<dbReference type="EMBL" id="JDSO01000185">
    <property type="protein sequence ID" value="KDB45013.1"/>
    <property type="molecule type" value="Genomic_DNA"/>
</dbReference>
<evidence type="ECO:0000313" key="1">
    <source>
        <dbReference type="EMBL" id="KDB45013.1"/>
    </source>
</evidence>
<dbReference type="AlphaFoldDB" id="A0A836YXE9"/>
<accession>A0A836YXE9</accession>
<gene>
    <name evidence="1" type="ORF">HPS10_10775</name>
</gene>
<comment type="caution">
    <text evidence="1">The sequence shown here is derived from an EMBL/GenBank/DDBJ whole genome shotgun (WGS) entry which is preliminary data.</text>
</comment>
<proteinExistence type="predicted"/>
<dbReference type="RefSeq" id="WP_035525007.1">
    <property type="nucleotide sequence ID" value="NZ_JDSO01000185.1"/>
</dbReference>
<name>A0A836YXE9_GLAPU</name>
<sequence length="76" mass="8707">MLKLFTVTFDFLKTTFNCVRALWVKSADKVQPTTIFDGRVKVNRDGSLEVDYSNHHVREAIKKHVDALSNSVPKEN</sequence>
<organism evidence="1 2">
    <name type="scientific">Glaesserella parasuis HPS10</name>
    <dbReference type="NCBI Taxonomy" id="1450514"/>
    <lineage>
        <taxon>Bacteria</taxon>
        <taxon>Pseudomonadati</taxon>
        <taxon>Pseudomonadota</taxon>
        <taxon>Gammaproteobacteria</taxon>
        <taxon>Pasteurellales</taxon>
        <taxon>Pasteurellaceae</taxon>
        <taxon>Glaesserella</taxon>
    </lineage>
</organism>
<protein>
    <submittedName>
        <fullName evidence="1">Uncharacterized protein</fullName>
    </submittedName>
</protein>
<evidence type="ECO:0000313" key="2">
    <source>
        <dbReference type="Proteomes" id="UP000027036"/>
    </source>
</evidence>
<dbReference type="Proteomes" id="UP000027036">
    <property type="component" value="Unassembled WGS sequence"/>
</dbReference>